<comment type="caution">
    <text evidence="3">The sequence shown here is derived from an EMBL/GenBank/DDBJ whole genome shotgun (WGS) entry which is preliminary data.</text>
</comment>
<dbReference type="EMBL" id="VUJU01000364">
    <property type="protein sequence ID" value="KAF0770927.1"/>
    <property type="molecule type" value="Genomic_DNA"/>
</dbReference>
<keyword evidence="4" id="KW-1185">Reference proteome</keyword>
<feature type="region of interest" description="Disordered" evidence="1">
    <location>
        <begin position="267"/>
        <end position="346"/>
    </location>
</feature>
<keyword evidence="2" id="KW-0472">Membrane</keyword>
<dbReference type="OrthoDB" id="6627838at2759"/>
<reference evidence="3 4" key="1">
    <citation type="submission" date="2019-08" db="EMBL/GenBank/DDBJ databases">
        <title>Whole genome of Aphis craccivora.</title>
        <authorList>
            <person name="Voronova N.V."/>
            <person name="Shulinski R.S."/>
            <person name="Bandarenka Y.V."/>
            <person name="Zhorov D.G."/>
            <person name="Warner D."/>
        </authorList>
    </citation>
    <scope>NUCLEOTIDE SEQUENCE [LARGE SCALE GENOMIC DNA]</scope>
    <source>
        <strain evidence="3">180601</strain>
        <tissue evidence="3">Whole Body</tissue>
    </source>
</reference>
<sequence length="369" mass="41464">MILTLVTISSNIIINTLEQKTKMKFFNYNFLFVSSFTLEFGVAVLTTVFTILTLSVVMVNVSELSKNLIVLGSIFLLLLTWGIAITGALLRSRKLIALTIVIWAIFIIEWIVLSLYFRVLMHNINYCVAQNTRCATTMWLIGGGTTNPSGSDNDPEVDDDSNSTEPDPGDDDNRRRLWSIIDSPESTVKTFHPIRTHVIPKTIATTPTADTVISNQTSMIVGVNNGCGCEHHPRTTTESPPSDLITRVIEYRKNMTMYRQTSEAAIQLQKKKGGEKNEVPPVKEYNDGDSTTREHHKRKGYDNKIVKTADEDDSGEKVEDDEDNHENDDPVDDETEEKGKSTNKTADCQLVDFLAMAFFLRIDWTSDIE</sequence>
<feature type="compositionally biased region" description="Acidic residues" evidence="1">
    <location>
        <begin position="310"/>
        <end position="336"/>
    </location>
</feature>
<name>A0A6G0ZIZ9_APHCR</name>
<feature type="compositionally biased region" description="Acidic residues" evidence="1">
    <location>
        <begin position="153"/>
        <end position="170"/>
    </location>
</feature>
<feature type="transmembrane region" description="Helical" evidence="2">
    <location>
        <begin position="30"/>
        <end position="56"/>
    </location>
</feature>
<feature type="transmembrane region" description="Helical" evidence="2">
    <location>
        <begin position="68"/>
        <end position="90"/>
    </location>
</feature>
<accession>A0A6G0ZIZ9</accession>
<feature type="compositionally biased region" description="Basic and acidic residues" evidence="1">
    <location>
        <begin position="300"/>
        <end position="309"/>
    </location>
</feature>
<proteinExistence type="predicted"/>
<keyword evidence="2" id="KW-1133">Transmembrane helix</keyword>
<feature type="compositionally biased region" description="Basic and acidic residues" evidence="1">
    <location>
        <begin position="284"/>
        <end position="293"/>
    </location>
</feature>
<evidence type="ECO:0000313" key="3">
    <source>
        <dbReference type="EMBL" id="KAF0770927.1"/>
    </source>
</evidence>
<keyword evidence="2" id="KW-0812">Transmembrane</keyword>
<feature type="transmembrane region" description="Helical" evidence="2">
    <location>
        <begin position="95"/>
        <end position="117"/>
    </location>
</feature>
<evidence type="ECO:0000256" key="1">
    <source>
        <dbReference type="SAM" id="MobiDB-lite"/>
    </source>
</evidence>
<dbReference type="Proteomes" id="UP000478052">
    <property type="component" value="Unassembled WGS sequence"/>
</dbReference>
<evidence type="ECO:0000256" key="2">
    <source>
        <dbReference type="SAM" id="Phobius"/>
    </source>
</evidence>
<gene>
    <name evidence="3" type="ORF">FWK35_00006732</name>
</gene>
<feature type="region of interest" description="Disordered" evidence="1">
    <location>
        <begin position="146"/>
        <end position="175"/>
    </location>
</feature>
<dbReference type="AlphaFoldDB" id="A0A6G0ZIZ9"/>
<protein>
    <submittedName>
        <fullName evidence="3">Bromodomain adjacent to zinc finger domain protein 2B-like isoform X2</fullName>
    </submittedName>
</protein>
<evidence type="ECO:0000313" key="4">
    <source>
        <dbReference type="Proteomes" id="UP000478052"/>
    </source>
</evidence>
<organism evidence="3 4">
    <name type="scientific">Aphis craccivora</name>
    <name type="common">Cowpea aphid</name>
    <dbReference type="NCBI Taxonomy" id="307492"/>
    <lineage>
        <taxon>Eukaryota</taxon>
        <taxon>Metazoa</taxon>
        <taxon>Ecdysozoa</taxon>
        <taxon>Arthropoda</taxon>
        <taxon>Hexapoda</taxon>
        <taxon>Insecta</taxon>
        <taxon>Pterygota</taxon>
        <taxon>Neoptera</taxon>
        <taxon>Paraneoptera</taxon>
        <taxon>Hemiptera</taxon>
        <taxon>Sternorrhyncha</taxon>
        <taxon>Aphidomorpha</taxon>
        <taxon>Aphidoidea</taxon>
        <taxon>Aphididae</taxon>
        <taxon>Aphidini</taxon>
        <taxon>Aphis</taxon>
        <taxon>Aphis</taxon>
    </lineage>
</organism>